<name>A0A917ZXH4_9ACTN</name>
<proteinExistence type="predicted"/>
<evidence type="ECO:0000313" key="3">
    <source>
        <dbReference type="EMBL" id="GGO98973.1"/>
    </source>
</evidence>
<feature type="region of interest" description="Disordered" evidence="1">
    <location>
        <begin position="282"/>
        <end position="328"/>
    </location>
</feature>
<dbReference type="AlphaFoldDB" id="A0A917ZXH4"/>
<dbReference type="Proteomes" id="UP000641932">
    <property type="component" value="Unassembled WGS sequence"/>
</dbReference>
<accession>A0A917ZXH4</accession>
<feature type="domain" description="Transposase-like Mu C-terminal" evidence="2">
    <location>
        <begin position="166"/>
        <end position="215"/>
    </location>
</feature>
<protein>
    <recommendedName>
        <fullName evidence="2">Transposase-like Mu C-terminal domain-containing protein</fullName>
    </recommendedName>
</protein>
<evidence type="ECO:0000256" key="1">
    <source>
        <dbReference type="SAM" id="MobiDB-lite"/>
    </source>
</evidence>
<comment type="caution">
    <text evidence="3">The sequence shown here is derived from an EMBL/GenBank/DDBJ whole genome shotgun (WGS) entry which is preliminary data.</text>
</comment>
<dbReference type="Pfam" id="PF09299">
    <property type="entry name" value="Mu-transpos_C"/>
    <property type="match status" value="1"/>
</dbReference>
<feature type="compositionally biased region" description="Basic and acidic residues" evidence="1">
    <location>
        <begin position="35"/>
        <end position="45"/>
    </location>
</feature>
<feature type="region of interest" description="Disordered" evidence="1">
    <location>
        <begin position="30"/>
        <end position="51"/>
    </location>
</feature>
<evidence type="ECO:0000313" key="4">
    <source>
        <dbReference type="Proteomes" id="UP000641932"/>
    </source>
</evidence>
<reference evidence="3" key="1">
    <citation type="journal article" date="2014" name="Int. J. Syst. Evol. Microbiol.">
        <title>Complete genome sequence of Corynebacterium casei LMG S-19264T (=DSM 44701T), isolated from a smear-ripened cheese.</title>
        <authorList>
            <consortium name="US DOE Joint Genome Institute (JGI-PGF)"/>
            <person name="Walter F."/>
            <person name="Albersmeier A."/>
            <person name="Kalinowski J."/>
            <person name="Ruckert C."/>
        </authorList>
    </citation>
    <scope>NUCLEOTIDE SEQUENCE</scope>
    <source>
        <strain evidence="3">CGMCC 4.7201</strain>
    </source>
</reference>
<feature type="compositionally biased region" description="Low complexity" evidence="1">
    <location>
        <begin position="282"/>
        <end position="297"/>
    </location>
</feature>
<gene>
    <name evidence="3" type="ORF">GCM10012280_64330</name>
</gene>
<reference evidence="3" key="2">
    <citation type="submission" date="2020-09" db="EMBL/GenBank/DDBJ databases">
        <authorList>
            <person name="Sun Q."/>
            <person name="Zhou Y."/>
        </authorList>
    </citation>
    <scope>NUCLEOTIDE SEQUENCE</scope>
    <source>
        <strain evidence="3">CGMCC 4.7201</strain>
    </source>
</reference>
<feature type="region of interest" description="Disordered" evidence="1">
    <location>
        <begin position="242"/>
        <end position="268"/>
    </location>
</feature>
<dbReference type="EMBL" id="BMMS01000042">
    <property type="protein sequence ID" value="GGO98973.1"/>
    <property type="molecule type" value="Genomic_DNA"/>
</dbReference>
<organism evidence="3 4">
    <name type="scientific">Wenjunlia tyrosinilytica</name>
    <dbReference type="NCBI Taxonomy" id="1544741"/>
    <lineage>
        <taxon>Bacteria</taxon>
        <taxon>Bacillati</taxon>
        <taxon>Actinomycetota</taxon>
        <taxon>Actinomycetes</taxon>
        <taxon>Kitasatosporales</taxon>
        <taxon>Streptomycetaceae</taxon>
        <taxon>Wenjunlia</taxon>
    </lineage>
</organism>
<sequence length="328" mass="35387">MPSWAGRASLVSLQDSGHLPAEGVTAAARGTHQAPDPHADHHPAPVDRYVGHRPPALERRADGSVAPKSAVADIRFSGGGSADLIRLGDRSGHALSLDWGKDLPVPVLEDSSATYADVLPDVDLRLTATAEGYQEVLVVKTAQAADNPQLARVTCPRRVEDDGRGRKLTSHGVRWRGRDYLGAWMAGQAGRSVRIRYMPHHDHEIEVFDPAGHHLGSAHLADAATPEQLDALRRARTTRARRLREETKKAQALRRQRFAPATTPANPQRLGAVTAAEADQELQAAANSDMTAPALPDLIPPAPPPEDWNTPPSLPPAHRTRPSAEDTR</sequence>
<dbReference type="InterPro" id="IPR015378">
    <property type="entry name" value="Transposase-like_Mu_C"/>
</dbReference>
<keyword evidence="4" id="KW-1185">Reference proteome</keyword>
<evidence type="ECO:0000259" key="2">
    <source>
        <dbReference type="Pfam" id="PF09299"/>
    </source>
</evidence>